<dbReference type="Proteomes" id="UP000051952">
    <property type="component" value="Unassembled WGS sequence"/>
</dbReference>
<feature type="region of interest" description="Disordered" evidence="1">
    <location>
        <begin position="1"/>
        <end position="54"/>
    </location>
</feature>
<protein>
    <submittedName>
        <fullName evidence="2">Uncharacterized protein</fullName>
    </submittedName>
</protein>
<name>A0A0S4J5W7_BODSA</name>
<feature type="region of interest" description="Disordered" evidence="1">
    <location>
        <begin position="105"/>
        <end position="148"/>
    </location>
</feature>
<feature type="compositionally biased region" description="Polar residues" evidence="1">
    <location>
        <begin position="1"/>
        <end position="14"/>
    </location>
</feature>
<gene>
    <name evidence="2" type="ORF">BSAL_90440</name>
</gene>
<accession>A0A0S4J5W7</accession>
<evidence type="ECO:0000313" key="3">
    <source>
        <dbReference type="Proteomes" id="UP000051952"/>
    </source>
</evidence>
<evidence type="ECO:0000313" key="2">
    <source>
        <dbReference type="EMBL" id="CUG85690.1"/>
    </source>
</evidence>
<dbReference type="VEuPathDB" id="TriTrypDB:BSAL_90440"/>
<feature type="compositionally biased region" description="Gly residues" evidence="1">
    <location>
        <begin position="128"/>
        <end position="142"/>
    </location>
</feature>
<organism evidence="2 3">
    <name type="scientific">Bodo saltans</name>
    <name type="common">Flagellated protozoan</name>
    <dbReference type="NCBI Taxonomy" id="75058"/>
    <lineage>
        <taxon>Eukaryota</taxon>
        <taxon>Discoba</taxon>
        <taxon>Euglenozoa</taxon>
        <taxon>Kinetoplastea</taxon>
        <taxon>Metakinetoplastina</taxon>
        <taxon>Eubodonida</taxon>
        <taxon>Bodonidae</taxon>
        <taxon>Bodo</taxon>
    </lineage>
</organism>
<reference evidence="3" key="1">
    <citation type="submission" date="2015-09" db="EMBL/GenBank/DDBJ databases">
        <authorList>
            <consortium name="Pathogen Informatics"/>
        </authorList>
    </citation>
    <scope>NUCLEOTIDE SEQUENCE [LARGE SCALE GENOMIC DNA]</scope>
    <source>
        <strain evidence="3">Lake Konstanz</strain>
    </source>
</reference>
<keyword evidence="3" id="KW-1185">Reference proteome</keyword>
<dbReference type="AlphaFoldDB" id="A0A0S4J5W7"/>
<sequence>MMASTGSPKQNSPVSGRISHRLVKNPENLSWGKEPAGSPLRGGPAGGGAGGAGVDAVVHVPSALDYFLSTSPRQADKTIKQLLHSMDYGATKKLSSELDRFERSHNAGMASDDDDDRDVVVSPRKPQRGGGGGAGGVAGGGPSTVDRLPSISDGGMNSSLQARVGSIEEHGNGTALPPQEYLPGKRVPVVSSNPITGILCNVPLHKVFGVYRDHFLRTVRQRRVSQTMAHGASAVVSAAPSKKEPMRINVDDFMHMLHSLLPAQAAACVSREYAKRMLEPFGTPGPYGAPSKIPFPIVFSYLCKCYGHNIVEKNVRFLSKCLDPKNKGGIPYSVLTGRVVRAWAENRVIGGAIYGWRALASALEAAGDIDIRLLEDASLITKDELRMIAYTTEQLTEAMMTDLECDITTAPRFPTLPNAKGSDDASSIVSGGRLGGGNTRRGVL</sequence>
<feature type="compositionally biased region" description="Gly residues" evidence="1">
    <location>
        <begin position="43"/>
        <end position="53"/>
    </location>
</feature>
<evidence type="ECO:0000256" key="1">
    <source>
        <dbReference type="SAM" id="MobiDB-lite"/>
    </source>
</evidence>
<proteinExistence type="predicted"/>
<dbReference type="EMBL" id="CYKH01001182">
    <property type="protein sequence ID" value="CUG85690.1"/>
    <property type="molecule type" value="Genomic_DNA"/>
</dbReference>
<feature type="region of interest" description="Disordered" evidence="1">
    <location>
        <begin position="414"/>
        <end position="444"/>
    </location>
</feature>
<feature type="compositionally biased region" description="Gly residues" evidence="1">
    <location>
        <begin position="432"/>
        <end position="444"/>
    </location>
</feature>